<organism evidence="1 2">
    <name type="scientific">Rhizophagus irregularis (strain DAOM 181602 / DAOM 197198 / MUCL 43194)</name>
    <name type="common">Arbuscular mycorrhizal fungus</name>
    <name type="synonym">Glomus intraradices</name>
    <dbReference type="NCBI Taxonomy" id="747089"/>
    <lineage>
        <taxon>Eukaryota</taxon>
        <taxon>Fungi</taxon>
        <taxon>Fungi incertae sedis</taxon>
        <taxon>Mucoromycota</taxon>
        <taxon>Glomeromycotina</taxon>
        <taxon>Glomeromycetes</taxon>
        <taxon>Glomerales</taxon>
        <taxon>Glomeraceae</taxon>
        <taxon>Rhizophagus</taxon>
    </lineage>
</organism>
<gene>
    <name evidence="1" type="ORF">GLOIN_2v1791416</name>
</gene>
<accession>A0A2P4NX64</accession>
<dbReference type="Proteomes" id="UP000018888">
    <property type="component" value="Unassembled WGS sequence"/>
</dbReference>
<reference evidence="1 2" key="1">
    <citation type="journal article" date="2013" name="Proc. Natl. Acad. Sci. U.S.A.">
        <title>Genome of an arbuscular mycorrhizal fungus provides insight into the oldest plant symbiosis.</title>
        <authorList>
            <person name="Tisserant E."/>
            <person name="Malbreil M."/>
            <person name="Kuo A."/>
            <person name="Kohler A."/>
            <person name="Symeonidi A."/>
            <person name="Balestrini R."/>
            <person name="Charron P."/>
            <person name="Duensing N."/>
            <person name="Frei Dit Frey N."/>
            <person name="Gianinazzi-Pearson V."/>
            <person name="Gilbert L.B."/>
            <person name="Handa Y."/>
            <person name="Herr J.R."/>
            <person name="Hijri M."/>
            <person name="Koul R."/>
            <person name="Kawaguchi M."/>
            <person name="Krajinski F."/>
            <person name="Lammers P.J."/>
            <person name="Masclaux F.G."/>
            <person name="Murat C."/>
            <person name="Morin E."/>
            <person name="Ndikumana S."/>
            <person name="Pagni M."/>
            <person name="Petitpierre D."/>
            <person name="Requena N."/>
            <person name="Rosikiewicz P."/>
            <person name="Riley R."/>
            <person name="Saito K."/>
            <person name="San Clemente H."/>
            <person name="Shapiro H."/>
            <person name="van Tuinen D."/>
            <person name="Becard G."/>
            <person name="Bonfante P."/>
            <person name="Paszkowski U."/>
            <person name="Shachar-Hill Y.Y."/>
            <person name="Tuskan G.A."/>
            <person name="Young P.W."/>
            <person name="Sanders I.R."/>
            <person name="Henrissat B."/>
            <person name="Rensing S.A."/>
            <person name="Grigoriev I.V."/>
            <person name="Corradi N."/>
            <person name="Roux C."/>
            <person name="Martin F."/>
        </authorList>
    </citation>
    <scope>NUCLEOTIDE SEQUENCE [LARGE SCALE GENOMIC DNA]</scope>
    <source>
        <strain evidence="1 2">DAOM 197198</strain>
    </source>
</reference>
<dbReference type="VEuPathDB" id="FungiDB:RhiirFUN_026031"/>
<reference evidence="1 2" key="2">
    <citation type="journal article" date="2018" name="New Phytol.">
        <title>High intraspecific genome diversity in the model arbuscular mycorrhizal symbiont Rhizophagus irregularis.</title>
        <authorList>
            <person name="Chen E.C.H."/>
            <person name="Morin E."/>
            <person name="Beaudet D."/>
            <person name="Noel J."/>
            <person name="Yildirir G."/>
            <person name="Ndikumana S."/>
            <person name="Charron P."/>
            <person name="St-Onge C."/>
            <person name="Giorgi J."/>
            <person name="Kruger M."/>
            <person name="Marton T."/>
            <person name="Ropars J."/>
            <person name="Grigoriev I.V."/>
            <person name="Hainaut M."/>
            <person name="Henrissat B."/>
            <person name="Roux C."/>
            <person name="Martin F."/>
            <person name="Corradi N."/>
        </authorList>
    </citation>
    <scope>NUCLEOTIDE SEQUENCE [LARGE SCALE GENOMIC DNA]</scope>
    <source>
        <strain evidence="1 2">DAOM 197198</strain>
    </source>
</reference>
<dbReference type="EMBL" id="AUPC02000634">
    <property type="protein sequence ID" value="POG57703.1"/>
    <property type="molecule type" value="Genomic_DNA"/>
</dbReference>
<evidence type="ECO:0000313" key="1">
    <source>
        <dbReference type="EMBL" id="POG57703.1"/>
    </source>
</evidence>
<sequence>MLINNNNTKKHHKKNNYNEIADVSNPFYNNPGFNNISGLGDDGDDALVSDSFNETKDWGNDDDSAWKSWNDSENVEDEIKEFDLDTDQSSNLNILEDASNGLESDIINPYTYQMTEKIKELKKQLLEKQHSQLTVTEYNYKRIIFEYFILLNSNNNGYGQMDISLEIAQKIFINASKHKKYQKPVRVIDDEDAAEKCYVWI</sequence>
<protein>
    <submittedName>
        <fullName evidence="1">Uncharacterized protein</fullName>
    </submittedName>
</protein>
<keyword evidence="2" id="KW-1185">Reference proteome</keyword>
<evidence type="ECO:0000313" key="2">
    <source>
        <dbReference type="Proteomes" id="UP000018888"/>
    </source>
</evidence>
<dbReference type="AlphaFoldDB" id="A0A2P4NX64"/>
<proteinExistence type="predicted"/>
<comment type="caution">
    <text evidence="1">The sequence shown here is derived from an EMBL/GenBank/DDBJ whole genome shotgun (WGS) entry which is preliminary data.</text>
</comment>
<name>A0A2P4NX64_RHIID</name>